<sequence length="86" mass="9718">MSLYPRRRRNRVSTHSNTAASLSHLYQFSQTNSFVHFPNTMKSETPATAAVTKQVKNTRNGGCCEVGNTNDRRGDKRCSRETPDNQ</sequence>
<evidence type="ECO:0000313" key="3">
    <source>
        <dbReference type="Proteomes" id="UP000265566"/>
    </source>
</evidence>
<comment type="caution">
    <text evidence="2">The sequence shown here is derived from an EMBL/GenBank/DDBJ whole genome shotgun (WGS) entry which is preliminary data.</text>
</comment>
<dbReference type="Proteomes" id="UP000265566">
    <property type="component" value="Chromosome 6"/>
</dbReference>
<reference evidence="3" key="1">
    <citation type="journal article" date="2018" name="Nat. Plants">
        <title>Whole-genome landscape of Medicago truncatula symbiotic genes.</title>
        <authorList>
            <person name="Pecrix Y."/>
            <person name="Staton S.E."/>
            <person name="Sallet E."/>
            <person name="Lelandais-Briere C."/>
            <person name="Moreau S."/>
            <person name="Carrere S."/>
            <person name="Blein T."/>
            <person name="Jardinaud M.F."/>
            <person name="Latrasse D."/>
            <person name="Zouine M."/>
            <person name="Zahm M."/>
            <person name="Kreplak J."/>
            <person name="Mayjonade B."/>
            <person name="Satge C."/>
            <person name="Perez M."/>
            <person name="Cauet S."/>
            <person name="Marande W."/>
            <person name="Chantry-Darmon C."/>
            <person name="Lopez-Roques C."/>
            <person name="Bouchez O."/>
            <person name="Berard A."/>
            <person name="Debelle F."/>
            <person name="Munos S."/>
            <person name="Bendahmane A."/>
            <person name="Berges H."/>
            <person name="Niebel A."/>
            <person name="Buitink J."/>
            <person name="Frugier F."/>
            <person name="Benhamed M."/>
            <person name="Crespi M."/>
            <person name="Gouzy J."/>
            <person name="Gamas P."/>
        </authorList>
    </citation>
    <scope>NUCLEOTIDE SEQUENCE [LARGE SCALE GENOMIC DNA]</scope>
    <source>
        <strain evidence="3">cv. Jemalong A17</strain>
    </source>
</reference>
<name>A0A396HEU9_MEDTR</name>
<proteinExistence type="predicted"/>
<dbReference type="Gramene" id="rna36395">
    <property type="protein sequence ID" value="RHN51850.1"/>
    <property type="gene ID" value="gene36395"/>
</dbReference>
<evidence type="ECO:0000256" key="1">
    <source>
        <dbReference type="SAM" id="MobiDB-lite"/>
    </source>
</evidence>
<protein>
    <submittedName>
        <fullName evidence="2">Uncharacterized protein</fullName>
    </submittedName>
</protein>
<organism evidence="2 3">
    <name type="scientific">Medicago truncatula</name>
    <name type="common">Barrel medic</name>
    <name type="synonym">Medicago tribuloides</name>
    <dbReference type="NCBI Taxonomy" id="3880"/>
    <lineage>
        <taxon>Eukaryota</taxon>
        <taxon>Viridiplantae</taxon>
        <taxon>Streptophyta</taxon>
        <taxon>Embryophyta</taxon>
        <taxon>Tracheophyta</taxon>
        <taxon>Spermatophyta</taxon>
        <taxon>Magnoliopsida</taxon>
        <taxon>eudicotyledons</taxon>
        <taxon>Gunneridae</taxon>
        <taxon>Pentapetalae</taxon>
        <taxon>rosids</taxon>
        <taxon>fabids</taxon>
        <taxon>Fabales</taxon>
        <taxon>Fabaceae</taxon>
        <taxon>Papilionoideae</taxon>
        <taxon>50 kb inversion clade</taxon>
        <taxon>NPAAA clade</taxon>
        <taxon>Hologalegina</taxon>
        <taxon>IRL clade</taxon>
        <taxon>Trifolieae</taxon>
        <taxon>Medicago</taxon>
    </lineage>
</organism>
<gene>
    <name evidence="2" type="ORF">MtrunA17_Chr6g0473631</name>
</gene>
<accession>A0A396HEU9</accession>
<dbReference type="AlphaFoldDB" id="A0A396HEU9"/>
<evidence type="ECO:0000313" key="2">
    <source>
        <dbReference type="EMBL" id="RHN51850.1"/>
    </source>
</evidence>
<feature type="region of interest" description="Disordered" evidence="1">
    <location>
        <begin position="65"/>
        <end position="86"/>
    </location>
</feature>
<feature type="compositionally biased region" description="Basic and acidic residues" evidence="1">
    <location>
        <begin position="70"/>
        <end position="86"/>
    </location>
</feature>
<dbReference type="EMBL" id="PSQE01000006">
    <property type="protein sequence ID" value="RHN51850.1"/>
    <property type="molecule type" value="Genomic_DNA"/>
</dbReference>